<accession>A0A8C6HW71</accession>
<dbReference type="GeneTree" id="ENSGT00940000162264"/>
<reference evidence="2" key="1">
    <citation type="submission" date="2025-08" db="UniProtKB">
        <authorList>
            <consortium name="Ensembl"/>
        </authorList>
    </citation>
    <scope>IDENTIFICATION</scope>
</reference>
<proteinExistence type="predicted"/>
<evidence type="ECO:0008006" key="4">
    <source>
        <dbReference type="Google" id="ProtNLM"/>
    </source>
</evidence>
<dbReference type="AlphaFoldDB" id="A0A8C6HW71"/>
<organism evidence="2 3">
    <name type="scientific">Mus spicilegus</name>
    <name type="common">Mound-building mouse</name>
    <dbReference type="NCBI Taxonomy" id="10103"/>
    <lineage>
        <taxon>Eukaryota</taxon>
        <taxon>Metazoa</taxon>
        <taxon>Chordata</taxon>
        <taxon>Craniata</taxon>
        <taxon>Vertebrata</taxon>
        <taxon>Euteleostomi</taxon>
        <taxon>Mammalia</taxon>
        <taxon>Eutheria</taxon>
        <taxon>Euarchontoglires</taxon>
        <taxon>Glires</taxon>
        <taxon>Rodentia</taxon>
        <taxon>Myomorpha</taxon>
        <taxon>Muroidea</taxon>
        <taxon>Muridae</taxon>
        <taxon>Murinae</taxon>
        <taxon>Mus</taxon>
        <taxon>Mus</taxon>
    </lineage>
</organism>
<sequence length="112" mass="12753">MWLTSLRFVERLFSCFFYVVVSLLMLEFSLCYPLKGSICDVINSMVTALCMFIVSVLALIPETSTKTILGGVFGFLTVTCTIADCALMCQKLRFRPRQPYQKKSTNDINDRE</sequence>
<evidence type="ECO:0000256" key="1">
    <source>
        <dbReference type="SAM" id="Phobius"/>
    </source>
</evidence>
<keyword evidence="1" id="KW-1133">Transmembrane helix</keyword>
<dbReference type="Ensembl" id="ENSMSIT00000035435.1">
    <property type="protein sequence ID" value="ENSMSIP00000028104.1"/>
    <property type="gene ID" value="ENSMSIG00000023656.1"/>
</dbReference>
<feature type="transmembrane region" description="Helical" evidence="1">
    <location>
        <begin position="12"/>
        <end position="34"/>
    </location>
</feature>
<keyword evidence="1" id="KW-0812">Transmembrane</keyword>
<evidence type="ECO:0000313" key="2">
    <source>
        <dbReference type="Ensembl" id="ENSMSIP00000028104.1"/>
    </source>
</evidence>
<name>A0A8C6HW71_MUSSI</name>
<evidence type="ECO:0000313" key="3">
    <source>
        <dbReference type="Proteomes" id="UP000694415"/>
    </source>
</evidence>
<reference evidence="2" key="2">
    <citation type="submission" date="2025-09" db="UniProtKB">
        <authorList>
            <consortium name="Ensembl"/>
        </authorList>
    </citation>
    <scope>IDENTIFICATION</scope>
</reference>
<feature type="transmembrane region" description="Helical" evidence="1">
    <location>
        <begin position="67"/>
        <end position="89"/>
    </location>
</feature>
<dbReference type="Proteomes" id="UP000694415">
    <property type="component" value="Unplaced"/>
</dbReference>
<keyword evidence="1" id="KW-0472">Membrane</keyword>
<keyword evidence="3" id="KW-1185">Reference proteome</keyword>
<feature type="transmembrane region" description="Helical" evidence="1">
    <location>
        <begin position="41"/>
        <end position="61"/>
    </location>
</feature>
<protein>
    <recommendedName>
        <fullName evidence="4">Chemokine-like factor</fullName>
    </recommendedName>
</protein>